<keyword evidence="5" id="KW-1185">Reference proteome</keyword>
<keyword evidence="2" id="KW-1133">Transmembrane helix</keyword>
<feature type="domain" description="SMODS and SLOG-associating 2TM effector" evidence="3">
    <location>
        <begin position="91"/>
        <end position="209"/>
    </location>
</feature>
<evidence type="ECO:0000256" key="2">
    <source>
        <dbReference type="SAM" id="Phobius"/>
    </source>
</evidence>
<organism evidence="4 5">
    <name type="scientific">Aspergillus sclerotialis</name>
    <dbReference type="NCBI Taxonomy" id="2070753"/>
    <lineage>
        <taxon>Eukaryota</taxon>
        <taxon>Fungi</taxon>
        <taxon>Dikarya</taxon>
        <taxon>Ascomycota</taxon>
        <taxon>Pezizomycotina</taxon>
        <taxon>Eurotiomycetes</taxon>
        <taxon>Eurotiomycetidae</taxon>
        <taxon>Eurotiales</taxon>
        <taxon>Aspergillaceae</taxon>
        <taxon>Aspergillus</taxon>
        <taxon>Aspergillus subgen. Polypaecilum</taxon>
    </lineage>
</organism>
<keyword evidence="2" id="KW-0472">Membrane</keyword>
<feature type="region of interest" description="Disordered" evidence="1">
    <location>
        <begin position="243"/>
        <end position="266"/>
    </location>
</feature>
<dbReference type="AlphaFoldDB" id="A0A3A3AAB2"/>
<protein>
    <recommendedName>
        <fullName evidence="3">SMODS and SLOG-associating 2TM effector domain-containing protein</fullName>
    </recommendedName>
</protein>
<dbReference type="NCBIfam" id="NF033635">
    <property type="entry name" value="SLATT_fungal"/>
    <property type="match status" value="1"/>
</dbReference>
<accession>A0A3A3AAB2</accession>
<feature type="transmembrane region" description="Helical" evidence="2">
    <location>
        <begin position="136"/>
        <end position="154"/>
    </location>
</feature>
<dbReference type="EMBL" id="MVGC01000012">
    <property type="protein sequence ID" value="RJE26925.1"/>
    <property type="molecule type" value="Genomic_DNA"/>
</dbReference>
<dbReference type="OrthoDB" id="4472872at2759"/>
<evidence type="ECO:0000256" key="1">
    <source>
        <dbReference type="SAM" id="MobiDB-lite"/>
    </source>
</evidence>
<keyword evidence="2" id="KW-0812">Transmembrane</keyword>
<evidence type="ECO:0000313" key="4">
    <source>
        <dbReference type="EMBL" id="RJE26925.1"/>
    </source>
</evidence>
<dbReference type="Proteomes" id="UP000266188">
    <property type="component" value="Unassembled WGS sequence"/>
</dbReference>
<gene>
    <name evidence="4" type="ORF">PHISCL_00732</name>
</gene>
<name>A0A3A3AAB2_9EURO</name>
<proteinExistence type="predicted"/>
<dbReference type="PANTHER" id="PTHR38793">
    <property type="entry name" value="SLATT_FUNGAL DOMAIN-CONTAINING PROTEIN-RELATED"/>
    <property type="match status" value="1"/>
</dbReference>
<evidence type="ECO:0000259" key="3">
    <source>
        <dbReference type="Pfam" id="PF18142"/>
    </source>
</evidence>
<reference evidence="5" key="1">
    <citation type="submission" date="2017-02" db="EMBL/GenBank/DDBJ databases">
        <authorList>
            <person name="Tafer H."/>
            <person name="Lopandic K."/>
        </authorList>
    </citation>
    <scope>NUCLEOTIDE SEQUENCE [LARGE SCALE GENOMIC DNA]</scope>
    <source>
        <strain evidence="5">CBS 366.77</strain>
    </source>
</reference>
<feature type="transmembrane region" description="Helical" evidence="2">
    <location>
        <begin position="108"/>
        <end position="130"/>
    </location>
</feature>
<dbReference type="Pfam" id="PF18142">
    <property type="entry name" value="SLATT_fungal"/>
    <property type="match status" value="1"/>
</dbReference>
<evidence type="ECO:0000313" key="5">
    <source>
        <dbReference type="Proteomes" id="UP000266188"/>
    </source>
</evidence>
<dbReference type="PANTHER" id="PTHR38793:SF3">
    <property type="entry name" value="SMODS AND SLOG-ASSOCIATING 2TM EFFECTOR DOMAIN-CONTAINING PROTEIN"/>
    <property type="match status" value="1"/>
</dbReference>
<sequence length="266" mass="29677">MDHVDREEKGFPPINYVPPGNAPVGESSHHILGHHGQPRPKGVALTDKNLLIPPNDKLLAFRALTGIDSAPLLFESGHVVRTAKNIGIYKRVVDAEALTSQRARFFSILINTCLGIQIVVSAALTALGAASGPHSAVTTFGAINTIMAGILTYLKGSGLPDRIKRYKNEWRNLREHIEQREREFCLEDCELSVDEEVITIQTMYEEIKQQTEATKAGGENHKSMVDSSRRSFYPPRRVHVCSHCRQREEPESPISVPERSLDKEKH</sequence>
<comment type="caution">
    <text evidence="4">The sequence shown here is derived from an EMBL/GenBank/DDBJ whole genome shotgun (WGS) entry which is preliminary data.</text>
</comment>
<dbReference type="InterPro" id="IPR041622">
    <property type="entry name" value="SLATT_fungi"/>
</dbReference>